<dbReference type="GO" id="GO:0016538">
    <property type="term" value="F:cyclin-dependent protein serine/threonine kinase regulator activity"/>
    <property type="evidence" value="ECO:0007669"/>
    <property type="project" value="TreeGrafter"/>
</dbReference>
<dbReference type="EMBL" id="LT554985">
    <property type="protein sequence ID" value="SAM09137.1"/>
    <property type="molecule type" value="Genomic_DNA"/>
</dbReference>
<organism evidence="2">
    <name type="scientific">Absidia glauca</name>
    <name type="common">Pin mould</name>
    <dbReference type="NCBI Taxonomy" id="4829"/>
    <lineage>
        <taxon>Eukaryota</taxon>
        <taxon>Fungi</taxon>
        <taxon>Fungi incertae sedis</taxon>
        <taxon>Mucoromycota</taxon>
        <taxon>Mucoromycotina</taxon>
        <taxon>Mucoromycetes</taxon>
        <taxon>Mucorales</taxon>
        <taxon>Cunninghamellaceae</taxon>
        <taxon>Absidia</taxon>
    </lineage>
</organism>
<name>A0A163K7E7_ABSGL</name>
<evidence type="ECO:0008006" key="4">
    <source>
        <dbReference type="Google" id="ProtNLM"/>
    </source>
</evidence>
<sequence>MHLRVEAAQPYMLFPTKPTFVNPPPQPPSSLGYQPFSTTLPYPHQYQQQQQQQQQGYSYGGGFNSTVKRSSSAFEPLFYQQQQHQQQHQEQHHQRHQQQQGLSTSFVTPSTSVERLPTLADFAATIIYLMWHARKPSLMVTSKASSPYRHSFSSVSGNASPAFKRFCLQFLDDNTFTNKTWSEVSGMKVQDLNIMESEFLEALEYNLFVRDQQFAKWKSALDTCRQRCGQMMTMPENPIQRQELIALTLHSLGLYKSSSEKTLDEQQHHDYIETDDDDDDDDEDEVDDEEELFQMMHHQQTLRQQEEQQRAMWSAAASATRVQLEQSQRQYQMYLMQQEQQKHQQYRQQSTPPLTVSSSTTSSTLRQSDRTTTTTSASTSCSSSARNGSARTSYMQSGPVYSGSHRASSVYRSTTSSIPPGFQRRSSPWEPLVSTAGGRHGSDRCGDSFYSHQPFHPYQRQVTIVPPPSLRATCAWGE</sequence>
<evidence type="ECO:0000313" key="2">
    <source>
        <dbReference type="EMBL" id="SAM09137.1"/>
    </source>
</evidence>
<dbReference type="InterPro" id="IPR013922">
    <property type="entry name" value="Cyclin_PHO80-like"/>
</dbReference>
<accession>A0A163K7E7</accession>
<feature type="compositionally biased region" description="Polar residues" evidence="1">
    <location>
        <begin position="386"/>
        <end position="396"/>
    </location>
</feature>
<dbReference type="CDD" id="cd20557">
    <property type="entry name" value="CYCLIN_ScPCL1-like"/>
    <property type="match status" value="1"/>
</dbReference>
<feature type="compositionally biased region" description="Polar residues" evidence="1">
    <location>
        <begin position="29"/>
        <end position="38"/>
    </location>
</feature>
<reference evidence="2" key="1">
    <citation type="submission" date="2016-04" db="EMBL/GenBank/DDBJ databases">
        <authorList>
            <person name="Evans L.H."/>
            <person name="Alamgir A."/>
            <person name="Owens N."/>
            <person name="Weber N.D."/>
            <person name="Virtaneva K."/>
            <person name="Barbian K."/>
            <person name="Babar A."/>
            <person name="Rosenke K."/>
        </authorList>
    </citation>
    <scope>NUCLEOTIDE SEQUENCE [LARGE SCALE GENOMIC DNA]</scope>
    <source>
        <strain evidence="2">CBS 101.48</strain>
    </source>
</reference>
<dbReference type="STRING" id="4829.A0A163K7E7"/>
<keyword evidence="3" id="KW-1185">Reference proteome</keyword>
<dbReference type="PANTHER" id="PTHR15615">
    <property type="match status" value="1"/>
</dbReference>
<proteinExistence type="predicted"/>
<feature type="region of interest" description="Disordered" evidence="1">
    <location>
        <begin position="15"/>
        <end position="38"/>
    </location>
</feature>
<gene>
    <name evidence="2" type="primary">ABSGL_14811.1 scaffold 14966</name>
</gene>
<feature type="region of interest" description="Disordered" evidence="1">
    <location>
        <begin position="80"/>
        <end position="103"/>
    </location>
</feature>
<dbReference type="GO" id="GO:0000307">
    <property type="term" value="C:cyclin-dependent protein kinase holoenzyme complex"/>
    <property type="evidence" value="ECO:0007669"/>
    <property type="project" value="TreeGrafter"/>
</dbReference>
<feature type="region of interest" description="Disordered" evidence="1">
    <location>
        <begin position="342"/>
        <end position="444"/>
    </location>
</feature>
<dbReference type="Proteomes" id="UP000078561">
    <property type="component" value="Unassembled WGS sequence"/>
</dbReference>
<feature type="compositionally biased region" description="Low complexity" evidence="1">
    <location>
        <begin position="346"/>
        <end position="385"/>
    </location>
</feature>
<dbReference type="GO" id="GO:0005634">
    <property type="term" value="C:nucleus"/>
    <property type="evidence" value="ECO:0007669"/>
    <property type="project" value="TreeGrafter"/>
</dbReference>
<dbReference type="Pfam" id="PF08613">
    <property type="entry name" value="Cyclin"/>
    <property type="match status" value="1"/>
</dbReference>
<dbReference type="GO" id="GO:0019901">
    <property type="term" value="F:protein kinase binding"/>
    <property type="evidence" value="ECO:0007669"/>
    <property type="project" value="InterPro"/>
</dbReference>
<dbReference type="OrthoDB" id="244495at2759"/>
<dbReference type="Gene3D" id="1.10.472.10">
    <property type="entry name" value="Cyclin-like"/>
    <property type="match status" value="1"/>
</dbReference>
<dbReference type="PANTHER" id="PTHR15615:SF27">
    <property type="entry name" value="PHO85 CYCLIN CLG1"/>
    <property type="match status" value="1"/>
</dbReference>
<dbReference type="AlphaFoldDB" id="A0A163K7E7"/>
<evidence type="ECO:0000313" key="3">
    <source>
        <dbReference type="Proteomes" id="UP000078561"/>
    </source>
</evidence>
<evidence type="ECO:0000256" key="1">
    <source>
        <dbReference type="SAM" id="MobiDB-lite"/>
    </source>
</evidence>
<dbReference type="InParanoid" id="A0A163K7E7"/>
<feature type="compositionally biased region" description="Polar residues" evidence="1">
    <location>
        <begin position="405"/>
        <end position="418"/>
    </location>
</feature>
<protein>
    <recommendedName>
        <fullName evidence="4">Cyclin N-terminal domain-containing protein</fullName>
    </recommendedName>
</protein>